<evidence type="ECO:0000256" key="1">
    <source>
        <dbReference type="ARBA" id="ARBA00002324"/>
    </source>
</evidence>
<evidence type="ECO:0000256" key="8">
    <source>
        <dbReference type="ARBA" id="ARBA00022840"/>
    </source>
</evidence>
<dbReference type="EMBL" id="CP003804">
    <property type="protein sequence ID" value="AGF47492.1"/>
    <property type="molecule type" value="Genomic_DNA"/>
</dbReference>
<reference evidence="13 14" key="1">
    <citation type="journal article" date="2013" name="Genome Biol. Evol.">
        <title>Genome evolution and phylogenomic analysis of candidatus kinetoplastibacterium, the betaproteobacterial endosymbionts of strigomonas and angomonas.</title>
        <authorList>
            <person name="Alves J.M."/>
            <person name="Serrano M.G."/>
            <person name="Maia da Silva F."/>
            <person name="Voegtly L.J."/>
            <person name="Matveyev A.V."/>
            <person name="Teixeira M.M."/>
            <person name="Camargo E.P."/>
            <person name="Buck G.A."/>
        </authorList>
    </citation>
    <scope>NUCLEOTIDE SEQUENCE [LARGE SCALE GENOMIC DNA]</scope>
    <source>
        <strain evidence="13 14">TCC036E</strain>
    </source>
</reference>
<dbReference type="HAMAP" id="MF_00244">
    <property type="entry name" value="NaMN_adenylyltr"/>
    <property type="match status" value="1"/>
</dbReference>
<gene>
    <name evidence="11" type="primary">nadD</name>
    <name evidence="13" type="ORF">CDEE_0441</name>
</gene>
<proteinExistence type="inferred from homology"/>
<evidence type="ECO:0000256" key="10">
    <source>
        <dbReference type="ARBA" id="ARBA00048721"/>
    </source>
</evidence>
<evidence type="ECO:0000256" key="11">
    <source>
        <dbReference type="HAMAP-Rule" id="MF_00244"/>
    </source>
</evidence>
<dbReference type="CDD" id="cd02165">
    <property type="entry name" value="NMNAT"/>
    <property type="match status" value="1"/>
</dbReference>
<dbReference type="Gene3D" id="3.40.50.620">
    <property type="entry name" value="HUPs"/>
    <property type="match status" value="1"/>
</dbReference>
<dbReference type="eggNOG" id="COG1057">
    <property type="taxonomic scope" value="Bacteria"/>
</dbReference>
<feature type="domain" description="Cytidyltransferase-like" evidence="12">
    <location>
        <begin position="6"/>
        <end position="170"/>
    </location>
</feature>
<keyword evidence="8 11" id="KW-0067">ATP-binding</keyword>
<dbReference type="SUPFAM" id="SSF52374">
    <property type="entry name" value="Nucleotidylyl transferase"/>
    <property type="match status" value="1"/>
</dbReference>
<dbReference type="InterPro" id="IPR004821">
    <property type="entry name" value="Cyt_trans-like"/>
</dbReference>
<organism evidence="13 14">
    <name type="scientific">Candidatus Kinetoplastidibacterium crithidiae TCC036E</name>
    <dbReference type="NCBI Taxonomy" id="1208918"/>
    <lineage>
        <taxon>Bacteria</taxon>
        <taxon>Pseudomonadati</taxon>
        <taxon>Pseudomonadota</taxon>
        <taxon>Betaproteobacteria</taxon>
        <taxon>Candidatus Kinetoplastidibacterium</taxon>
    </lineage>
</organism>
<keyword evidence="7 11" id="KW-0547">Nucleotide-binding</keyword>
<protein>
    <recommendedName>
        <fullName evidence="11">Probable nicotinate-nucleotide adenylyltransferase</fullName>
        <ecNumber evidence="11">2.7.7.18</ecNumber>
    </recommendedName>
    <alternativeName>
        <fullName evidence="11">Deamido-NAD(+) diphosphorylase</fullName>
    </alternativeName>
    <alternativeName>
        <fullName evidence="11">Deamido-NAD(+) pyrophosphorylase</fullName>
    </alternativeName>
    <alternativeName>
        <fullName evidence="11">Nicotinate mononucleotide adenylyltransferase</fullName>
        <shortName evidence="11">NaMN adenylyltransferase</shortName>
    </alternativeName>
</protein>
<keyword evidence="14" id="KW-1185">Reference proteome</keyword>
<evidence type="ECO:0000256" key="2">
    <source>
        <dbReference type="ARBA" id="ARBA00005019"/>
    </source>
</evidence>
<evidence type="ECO:0000256" key="9">
    <source>
        <dbReference type="ARBA" id="ARBA00023027"/>
    </source>
</evidence>
<dbReference type="Proteomes" id="UP000011686">
    <property type="component" value="Chromosome"/>
</dbReference>
<comment type="catalytic activity">
    <reaction evidence="10 11">
        <text>nicotinate beta-D-ribonucleotide + ATP + H(+) = deamido-NAD(+) + diphosphate</text>
        <dbReference type="Rhea" id="RHEA:22860"/>
        <dbReference type="ChEBI" id="CHEBI:15378"/>
        <dbReference type="ChEBI" id="CHEBI:30616"/>
        <dbReference type="ChEBI" id="CHEBI:33019"/>
        <dbReference type="ChEBI" id="CHEBI:57502"/>
        <dbReference type="ChEBI" id="CHEBI:58437"/>
        <dbReference type="EC" id="2.7.7.18"/>
    </reaction>
</comment>
<comment type="function">
    <text evidence="1 11">Catalyzes the reversible adenylation of nicotinate mononucleotide (NaMN) to nicotinic acid adenine dinucleotide (NaAD).</text>
</comment>
<evidence type="ECO:0000256" key="5">
    <source>
        <dbReference type="ARBA" id="ARBA00022679"/>
    </source>
</evidence>
<evidence type="ECO:0000313" key="13">
    <source>
        <dbReference type="EMBL" id="AGF47492.1"/>
    </source>
</evidence>
<dbReference type="KEGG" id="kct:CDEE_0441"/>
<evidence type="ECO:0000259" key="12">
    <source>
        <dbReference type="Pfam" id="PF01467"/>
    </source>
</evidence>
<keyword evidence="5 11" id="KW-0808">Transferase</keyword>
<comment type="similarity">
    <text evidence="3 11">Belongs to the NadD family.</text>
</comment>
<evidence type="ECO:0000256" key="7">
    <source>
        <dbReference type="ARBA" id="ARBA00022741"/>
    </source>
</evidence>
<dbReference type="NCBIfam" id="TIGR00482">
    <property type="entry name" value="nicotinate (nicotinamide) nucleotide adenylyltransferase"/>
    <property type="match status" value="1"/>
</dbReference>
<dbReference type="PANTHER" id="PTHR39321:SF3">
    <property type="entry name" value="PHOSPHOPANTETHEINE ADENYLYLTRANSFERASE"/>
    <property type="match status" value="1"/>
</dbReference>
<keyword evidence="4 11" id="KW-0662">Pyridine nucleotide biosynthesis</keyword>
<sequence length="197" mass="22463">MKKVGLLGGGFDPIHISHIDIANLALEALHLDEIHLIPTGISGQKQSFYASKIERLDMLRLAINDSKNNKIKINEIEIKKDEISYTIETIKKIPENNIYTLILGSDQLNNFSSWNKWQDILDIVNIAIAPRYNHPILIPEIVLEKLNQNKKSITIIPLKPSNISSTYIRKCIKTSINASNLLNHKVLKYIIENNLYK</sequence>
<evidence type="ECO:0000256" key="6">
    <source>
        <dbReference type="ARBA" id="ARBA00022695"/>
    </source>
</evidence>
<dbReference type="PATRIC" id="fig|1208918.3.peg.188"/>
<dbReference type="InterPro" id="IPR005248">
    <property type="entry name" value="NadD/NMNAT"/>
</dbReference>
<accession>M1LP87</accession>
<dbReference type="UniPathway" id="UPA00253">
    <property type="reaction ID" value="UER00332"/>
</dbReference>
<comment type="pathway">
    <text evidence="2 11">Cofactor biosynthesis; NAD(+) biosynthesis; deamido-NAD(+) from nicotinate D-ribonucleotide: step 1/1.</text>
</comment>
<dbReference type="Pfam" id="PF01467">
    <property type="entry name" value="CTP_transf_like"/>
    <property type="match status" value="1"/>
</dbReference>
<evidence type="ECO:0000313" key="14">
    <source>
        <dbReference type="Proteomes" id="UP000011686"/>
    </source>
</evidence>
<evidence type="ECO:0000256" key="4">
    <source>
        <dbReference type="ARBA" id="ARBA00022642"/>
    </source>
</evidence>
<dbReference type="GO" id="GO:0009435">
    <property type="term" value="P:NAD+ biosynthetic process"/>
    <property type="evidence" value="ECO:0007669"/>
    <property type="project" value="UniProtKB-UniRule"/>
</dbReference>
<name>M1LP87_9PROT</name>
<dbReference type="RefSeq" id="WP_015238675.1">
    <property type="nucleotide sequence ID" value="NC_020283.1"/>
</dbReference>
<keyword evidence="6 11" id="KW-0548">Nucleotidyltransferase</keyword>
<dbReference type="STRING" id="1208918.CDEE_0441"/>
<dbReference type="EC" id="2.7.7.18" evidence="11"/>
<dbReference type="GO" id="GO:0005524">
    <property type="term" value="F:ATP binding"/>
    <property type="evidence" value="ECO:0007669"/>
    <property type="project" value="UniProtKB-KW"/>
</dbReference>
<dbReference type="GO" id="GO:0004515">
    <property type="term" value="F:nicotinate-nucleotide adenylyltransferase activity"/>
    <property type="evidence" value="ECO:0007669"/>
    <property type="project" value="UniProtKB-UniRule"/>
</dbReference>
<dbReference type="PANTHER" id="PTHR39321">
    <property type="entry name" value="NICOTINATE-NUCLEOTIDE ADENYLYLTRANSFERASE-RELATED"/>
    <property type="match status" value="1"/>
</dbReference>
<dbReference type="InterPro" id="IPR014729">
    <property type="entry name" value="Rossmann-like_a/b/a_fold"/>
</dbReference>
<evidence type="ECO:0000256" key="3">
    <source>
        <dbReference type="ARBA" id="ARBA00009014"/>
    </source>
</evidence>
<dbReference type="HOGENOM" id="CLU_069765_3_1_4"/>
<dbReference type="AlphaFoldDB" id="M1LP87"/>
<keyword evidence="9 11" id="KW-0520">NAD</keyword>